<sequence>MPAKGVIHLAFTTSDFADDGLGFPNHRPIDDAILLPGNIRSVLHFASPVISSFLLLLSILFGNAAQLPTRVGRVLGDISSCLVIMDPKHSAEVSKHLDKQNQALMETYGAMSHELHKLQVEEETIMRKLYELMSAEGLLPKVTFFALPMDDIECYRAGSSVRIILLELASCFH</sequence>
<dbReference type="PANTHER" id="PTHR37718">
    <property type="entry name" value="BNAC03G61340D PROTEIN"/>
    <property type="match status" value="1"/>
</dbReference>
<gene>
    <name evidence="1" type="ORF">ZEAMMB73_Zm00001d028086</name>
</gene>
<evidence type="ECO:0000313" key="1">
    <source>
        <dbReference type="EMBL" id="ONL94669.1"/>
    </source>
</evidence>
<protein>
    <submittedName>
        <fullName evidence="1">Uncharacterized protein</fullName>
    </submittedName>
</protein>
<dbReference type="PANTHER" id="PTHR37718:SF2">
    <property type="entry name" value="OS03G0205150 PROTEIN"/>
    <property type="match status" value="1"/>
</dbReference>
<dbReference type="PaxDb" id="4577-GRMZM5G895573_P01"/>
<proteinExistence type="predicted"/>
<dbReference type="EMBL" id="CM007647">
    <property type="protein sequence ID" value="ONL94669.1"/>
    <property type="molecule type" value="Genomic_DNA"/>
</dbReference>
<organism evidence="1">
    <name type="scientific">Zea mays</name>
    <name type="common">Maize</name>
    <dbReference type="NCBI Taxonomy" id="4577"/>
    <lineage>
        <taxon>Eukaryota</taxon>
        <taxon>Viridiplantae</taxon>
        <taxon>Streptophyta</taxon>
        <taxon>Embryophyta</taxon>
        <taxon>Tracheophyta</taxon>
        <taxon>Spermatophyta</taxon>
        <taxon>Magnoliopsida</taxon>
        <taxon>Liliopsida</taxon>
        <taxon>Poales</taxon>
        <taxon>Poaceae</taxon>
        <taxon>PACMAD clade</taxon>
        <taxon>Panicoideae</taxon>
        <taxon>Andropogonodae</taxon>
        <taxon>Andropogoneae</taxon>
        <taxon>Tripsacinae</taxon>
        <taxon>Zea</taxon>
    </lineage>
</organism>
<name>A0A1D6JRW3_MAIZE</name>
<dbReference type="InParanoid" id="A0A1D6JRW3"/>
<accession>A0A1D6JRW3</accession>
<dbReference type="IntAct" id="A0A1D6JRW3">
    <property type="interactions" value="6"/>
</dbReference>
<dbReference type="eggNOG" id="ENOG502S6VM">
    <property type="taxonomic scope" value="Eukaryota"/>
</dbReference>
<dbReference type="SMR" id="A0A1D6JRW3"/>
<dbReference type="AlphaFoldDB" id="A0A1D6JRW3"/>
<reference evidence="1" key="1">
    <citation type="submission" date="2015-12" db="EMBL/GenBank/DDBJ databases">
        <title>Update maize B73 reference genome by single molecule sequencing technologies.</title>
        <authorList>
            <consortium name="Maize Genome Sequencing Project"/>
            <person name="Ware D."/>
        </authorList>
    </citation>
    <scope>NUCLEOTIDE SEQUENCE [LARGE SCALE GENOMIC DNA]</scope>
    <source>
        <tissue evidence="1">Seedling</tissue>
    </source>
</reference>